<evidence type="ECO:0000313" key="6">
    <source>
        <dbReference type="EMBL" id="OGI69967.1"/>
    </source>
</evidence>
<dbReference type="InterPro" id="IPR013221">
    <property type="entry name" value="Mur_ligase_cen"/>
</dbReference>
<evidence type="ECO:0000256" key="3">
    <source>
        <dbReference type="ARBA" id="ARBA00022840"/>
    </source>
</evidence>
<dbReference type="GO" id="GO:0016881">
    <property type="term" value="F:acid-amino acid ligase activity"/>
    <property type="evidence" value="ECO:0007669"/>
    <property type="project" value="InterPro"/>
</dbReference>
<dbReference type="Gene3D" id="3.40.1190.10">
    <property type="entry name" value="Mur-like, catalytic domain"/>
    <property type="match status" value="1"/>
</dbReference>
<dbReference type="InterPro" id="IPR036615">
    <property type="entry name" value="Mur_ligase_C_dom_sf"/>
</dbReference>
<dbReference type="InterPro" id="IPR036565">
    <property type="entry name" value="Mur-like_cat_sf"/>
</dbReference>
<comment type="caution">
    <text evidence="6">The sequence shown here is derived from an EMBL/GenBank/DDBJ whole genome shotgun (WGS) entry which is preliminary data.</text>
</comment>
<dbReference type="Pfam" id="PF02875">
    <property type="entry name" value="Mur_ligase_C"/>
    <property type="match status" value="1"/>
</dbReference>
<evidence type="ECO:0000313" key="7">
    <source>
        <dbReference type="Proteomes" id="UP000178059"/>
    </source>
</evidence>
<organism evidence="6 7">
    <name type="scientific">Candidatus Nomurabacteria bacterium RIFCSPHIGHO2_01_FULL_42_16</name>
    <dbReference type="NCBI Taxonomy" id="1801743"/>
    <lineage>
        <taxon>Bacteria</taxon>
        <taxon>Candidatus Nomuraibacteriota</taxon>
    </lineage>
</organism>
<dbReference type="SUPFAM" id="SSF53623">
    <property type="entry name" value="MurD-like peptide ligases, catalytic domain"/>
    <property type="match status" value="1"/>
</dbReference>
<proteinExistence type="predicted"/>
<dbReference type="AlphaFoldDB" id="A0A1F6VJY8"/>
<evidence type="ECO:0000259" key="5">
    <source>
        <dbReference type="Pfam" id="PF08245"/>
    </source>
</evidence>
<dbReference type="PANTHER" id="PTHR43024:SF1">
    <property type="entry name" value="UDP-N-ACETYLMURAMOYL-TRIPEPTIDE--D-ALANYL-D-ALANINE LIGASE"/>
    <property type="match status" value="1"/>
</dbReference>
<dbReference type="SUPFAM" id="SSF53244">
    <property type="entry name" value="MurD-like peptide ligases, peptide-binding domain"/>
    <property type="match status" value="1"/>
</dbReference>
<dbReference type="STRING" id="1801743.A2824_01410"/>
<feature type="domain" description="Mur ligase C-terminal" evidence="4">
    <location>
        <begin position="281"/>
        <end position="414"/>
    </location>
</feature>
<dbReference type="InterPro" id="IPR051046">
    <property type="entry name" value="MurCDEF_CellWall_CoF430Synth"/>
</dbReference>
<dbReference type="InterPro" id="IPR004101">
    <property type="entry name" value="Mur_ligase_C"/>
</dbReference>
<dbReference type="Proteomes" id="UP000178059">
    <property type="component" value="Unassembled WGS sequence"/>
</dbReference>
<evidence type="ECO:0000256" key="2">
    <source>
        <dbReference type="ARBA" id="ARBA00022741"/>
    </source>
</evidence>
<dbReference type="EMBL" id="MFTT01000016">
    <property type="protein sequence ID" value="OGI69967.1"/>
    <property type="molecule type" value="Genomic_DNA"/>
</dbReference>
<dbReference type="Pfam" id="PF08245">
    <property type="entry name" value="Mur_ligase_M"/>
    <property type="match status" value="1"/>
</dbReference>
<sequence>MKNFLKNLIIGILQFEARLVLEKYKPKVIAVTGSVGKTSTKEAIYAVLSKQTFVRKSEGRFDSSIGLPLCILGQESGGNNPLYWLGNIFKGMTLLLIRRAYPKWLILEVAVRKPKDMDKIVYWLKSDIVVVTRIGSVPSHVEFFKSVGDLVLEKGKLIKTLKKDGVLILNADDSHALSLKNTSKNKVITFGFNEEANLVASNSQILYGEDSELDYSELGQAPKGIVFRVDSEGSSLPIMIEGAFGANHIYAGLAALAVSRVMGFNMVPAAQALRNYDLPPGRMRIIRGIKGTIIIDDSYNSSPLACESALKILGEIKVSGPSTELGASKKIAVLGDMLELGEHTDQAHKEIGKLVAKTADILVAVGVRAVNFAEGAMNHGMSEEKIYEFEDSRKAGKFLESIIKKGDIILIKGSQAVNMERAVEEIMANPELKTDLLVRQDERARIELSGRSPE</sequence>
<dbReference type="GO" id="GO:0005524">
    <property type="term" value="F:ATP binding"/>
    <property type="evidence" value="ECO:0007669"/>
    <property type="project" value="UniProtKB-KW"/>
</dbReference>
<evidence type="ECO:0008006" key="8">
    <source>
        <dbReference type="Google" id="ProtNLM"/>
    </source>
</evidence>
<name>A0A1F6VJY8_9BACT</name>
<protein>
    <recommendedName>
        <fullName evidence="8">UDP-N-acetylmuramoyl-tripeptide--D-alanyl-D-alanine ligase</fullName>
    </recommendedName>
</protein>
<evidence type="ECO:0000259" key="4">
    <source>
        <dbReference type="Pfam" id="PF02875"/>
    </source>
</evidence>
<dbReference type="Gene3D" id="3.90.190.20">
    <property type="entry name" value="Mur ligase, C-terminal domain"/>
    <property type="match status" value="1"/>
</dbReference>
<feature type="domain" description="Mur ligase central" evidence="5">
    <location>
        <begin position="31"/>
        <end position="205"/>
    </location>
</feature>
<evidence type="ECO:0000256" key="1">
    <source>
        <dbReference type="ARBA" id="ARBA00022598"/>
    </source>
</evidence>
<accession>A0A1F6VJY8</accession>
<gene>
    <name evidence="6" type="ORF">A2824_01410</name>
</gene>
<keyword evidence="1" id="KW-0436">Ligase</keyword>
<dbReference type="PANTHER" id="PTHR43024">
    <property type="entry name" value="UDP-N-ACETYLMURAMOYL-TRIPEPTIDE--D-ALANYL-D-ALANINE LIGASE"/>
    <property type="match status" value="1"/>
</dbReference>
<keyword evidence="3" id="KW-0067">ATP-binding</keyword>
<keyword evidence="2" id="KW-0547">Nucleotide-binding</keyword>
<reference evidence="6 7" key="1">
    <citation type="journal article" date="2016" name="Nat. Commun.">
        <title>Thousands of microbial genomes shed light on interconnected biogeochemical processes in an aquifer system.</title>
        <authorList>
            <person name="Anantharaman K."/>
            <person name="Brown C.T."/>
            <person name="Hug L.A."/>
            <person name="Sharon I."/>
            <person name="Castelle C.J."/>
            <person name="Probst A.J."/>
            <person name="Thomas B.C."/>
            <person name="Singh A."/>
            <person name="Wilkins M.J."/>
            <person name="Karaoz U."/>
            <person name="Brodie E.L."/>
            <person name="Williams K.H."/>
            <person name="Hubbard S.S."/>
            <person name="Banfield J.F."/>
        </authorList>
    </citation>
    <scope>NUCLEOTIDE SEQUENCE [LARGE SCALE GENOMIC DNA]</scope>
</reference>